<evidence type="ECO:0000313" key="2">
    <source>
        <dbReference type="EMBL" id="MBU3063136.1"/>
    </source>
</evidence>
<organism evidence="2 3">
    <name type="scientific">Nocardia albiluteola</name>
    <dbReference type="NCBI Taxonomy" id="2842303"/>
    <lineage>
        <taxon>Bacteria</taxon>
        <taxon>Bacillati</taxon>
        <taxon>Actinomycetota</taxon>
        <taxon>Actinomycetes</taxon>
        <taxon>Mycobacteriales</taxon>
        <taxon>Nocardiaceae</taxon>
        <taxon>Nocardia</taxon>
    </lineage>
</organism>
<evidence type="ECO:0008006" key="4">
    <source>
        <dbReference type="Google" id="ProtNLM"/>
    </source>
</evidence>
<reference evidence="2 3" key="1">
    <citation type="submission" date="2021-06" db="EMBL/GenBank/DDBJ databases">
        <title>Actinomycetes sequencing.</title>
        <authorList>
            <person name="Shan Q."/>
        </authorList>
    </citation>
    <scope>NUCLEOTIDE SEQUENCE [LARGE SCALE GENOMIC DNA]</scope>
    <source>
        <strain evidence="2 3">NEAU-G5</strain>
    </source>
</reference>
<proteinExistence type="predicted"/>
<dbReference type="EMBL" id="JAHKNI010000005">
    <property type="protein sequence ID" value="MBU3063136.1"/>
    <property type="molecule type" value="Genomic_DNA"/>
</dbReference>
<evidence type="ECO:0000313" key="3">
    <source>
        <dbReference type="Proteomes" id="UP000733379"/>
    </source>
</evidence>
<name>A0ABS6B078_9NOCA</name>
<keyword evidence="3" id="KW-1185">Reference proteome</keyword>
<accession>A0ABS6B078</accession>
<dbReference type="RefSeq" id="WP_215918056.1">
    <property type="nucleotide sequence ID" value="NZ_JAHKNI010000005.1"/>
</dbReference>
<feature type="region of interest" description="Disordered" evidence="1">
    <location>
        <begin position="29"/>
        <end position="51"/>
    </location>
</feature>
<dbReference type="Proteomes" id="UP000733379">
    <property type="component" value="Unassembled WGS sequence"/>
</dbReference>
<feature type="compositionally biased region" description="Basic and acidic residues" evidence="1">
    <location>
        <begin position="39"/>
        <end position="49"/>
    </location>
</feature>
<protein>
    <recommendedName>
        <fullName evidence="4">DUF732 domain-containing protein</fullName>
    </recommendedName>
</protein>
<sequence>MSASGTMWVLVAGFFLVAGCVVCVITDRDSSDADSDILPPKRDRDDYSDRSFSTVELPPVRVYTHTAPARPLSVEQAHTITQQHRYCDAEECPRKRAAIRVLIEAGRMRLP</sequence>
<evidence type="ECO:0000256" key="1">
    <source>
        <dbReference type="SAM" id="MobiDB-lite"/>
    </source>
</evidence>
<comment type="caution">
    <text evidence="2">The sequence shown here is derived from an EMBL/GenBank/DDBJ whole genome shotgun (WGS) entry which is preliminary data.</text>
</comment>
<gene>
    <name evidence="2" type="ORF">KO481_16570</name>
</gene>